<dbReference type="InterPro" id="IPR052183">
    <property type="entry name" value="IS_Transposase"/>
</dbReference>
<dbReference type="EMBL" id="BSRI01000002">
    <property type="protein sequence ID" value="GLV61127.1"/>
    <property type="molecule type" value="Genomic_DNA"/>
</dbReference>
<dbReference type="RefSeq" id="WP_338258435.1">
    <property type="nucleotide sequence ID" value="NZ_BSRI01000002.1"/>
</dbReference>
<feature type="domain" description="DDE" evidence="4">
    <location>
        <begin position="158"/>
        <end position="237"/>
    </location>
</feature>
<dbReference type="Pfam" id="PF13610">
    <property type="entry name" value="DDE_Tnp_IS240"/>
    <property type="match status" value="2"/>
</dbReference>
<accession>A0ABQ6G5I5</accession>
<evidence type="ECO:0000259" key="4">
    <source>
        <dbReference type="Pfam" id="PF13610"/>
    </source>
</evidence>
<dbReference type="Proteomes" id="UP001344906">
    <property type="component" value="Unassembled WGS sequence"/>
</dbReference>
<dbReference type="PANTHER" id="PTHR35528">
    <property type="entry name" value="BLL1675 PROTEIN"/>
    <property type="match status" value="1"/>
</dbReference>
<evidence type="ECO:0000313" key="6">
    <source>
        <dbReference type="Proteomes" id="UP001344906"/>
    </source>
</evidence>
<evidence type="ECO:0000256" key="2">
    <source>
        <dbReference type="ARBA" id="ARBA00023125"/>
    </source>
</evidence>
<sequence length="261" mass="30077">MTTQAPFKWSHFEAEIIVLCVRWYLRYALSYRDLEEIMQERGLHVDHTTIYRWVQSYAPELERRCRPHLKACNDSWKVDETYIKIKKVWLYLYRAVDSEGNTVEFLLSPTRDAEAAQRFFVKVLGSSARTAPYAGLTEAKQAQTPLLSDGHTSRRDLRVINVDKNAAYPKAIANLKASGILSSSVELRQVKYLNNLIEQDHRFIKRLVKPGMGFFSFETAWRTLQGYEAMNMIRKGQVQGVRKGHSTHQAAFVAELFGIAV</sequence>
<dbReference type="InterPro" id="IPR047930">
    <property type="entry name" value="Transpos_IS6"/>
</dbReference>
<proteinExistence type="predicted"/>
<protein>
    <submittedName>
        <fullName evidence="5">IS6 family transposase</fullName>
    </submittedName>
</protein>
<feature type="domain" description="DDE" evidence="4">
    <location>
        <begin position="74"/>
        <end position="134"/>
    </location>
</feature>
<dbReference type="InterPro" id="IPR032874">
    <property type="entry name" value="DDE_dom"/>
</dbReference>
<comment type="caution">
    <text evidence="5">The sequence shown here is derived from an EMBL/GenBank/DDBJ whole genome shotgun (WGS) entry which is preliminary data.</text>
</comment>
<reference evidence="5 6" key="1">
    <citation type="submission" date="2023-02" db="EMBL/GenBank/DDBJ databases">
        <title>Dictyobacter halimunensis sp. nov., a new member of the class Ktedonobacteria from forest soil in a geothermal area.</title>
        <authorList>
            <person name="Rachmania M.K."/>
            <person name="Ningsih F."/>
            <person name="Sakai Y."/>
            <person name="Yabe S."/>
            <person name="Yokota A."/>
            <person name="Sjamsuridzal W."/>
        </authorList>
    </citation>
    <scope>NUCLEOTIDE SEQUENCE [LARGE SCALE GENOMIC DNA]</scope>
    <source>
        <strain evidence="5 6">S3.2.2.5</strain>
    </source>
</reference>
<evidence type="ECO:0000256" key="3">
    <source>
        <dbReference type="ARBA" id="ARBA00023172"/>
    </source>
</evidence>
<evidence type="ECO:0000256" key="1">
    <source>
        <dbReference type="ARBA" id="ARBA00022578"/>
    </source>
</evidence>
<keyword evidence="6" id="KW-1185">Reference proteome</keyword>
<name>A0ABQ6G5I5_9CHLR</name>
<gene>
    <name evidence="5" type="ORF">KDH_79440</name>
</gene>
<keyword evidence="2" id="KW-0238">DNA-binding</keyword>
<organism evidence="5 6">
    <name type="scientific">Dictyobacter halimunensis</name>
    <dbReference type="NCBI Taxonomy" id="3026934"/>
    <lineage>
        <taxon>Bacteria</taxon>
        <taxon>Bacillati</taxon>
        <taxon>Chloroflexota</taxon>
        <taxon>Ktedonobacteria</taxon>
        <taxon>Ktedonobacterales</taxon>
        <taxon>Dictyobacteraceae</taxon>
        <taxon>Dictyobacter</taxon>
    </lineage>
</organism>
<evidence type="ECO:0000313" key="5">
    <source>
        <dbReference type="EMBL" id="GLV61127.1"/>
    </source>
</evidence>
<keyword evidence="1" id="KW-0815">Transposition</keyword>
<dbReference type="NCBIfam" id="NF033587">
    <property type="entry name" value="transpos_IS6"/>
    <property type="match status" value="1"/>
</dbReference>
<dbReference type="PANTHER" id="PTHR35528:SF3">
    <property type="entry name" value="BLL1675 PROTEIN"/>
    <property type="match status" value="1"/>
</dbReference>
<keyword evidence="3" id="KW-0233">DNA recombination</keyword>